<feature type="region of interest" description="Disordered" evidence="1">
    <location>
        <begin position="70"/>
        <end position="90"/>
    </location>
</feature>
<dbReference type="Proteomes" id="UP000545037">
    <property type="component" value="Unassembled WGS sequence"/>
</dbReference>
<evidence type="ECO:0000313" key="3">
    <source>
        <dbReference type="Proteomes" id="UP000545037"/>
    </source>
</evidence>
<reference evidence="2 3" key="1">
    <citation type="submission" date="2020-08" db="EMBL/GenBank/DDBJ databases">
        <title>Genomic Encyclopedia of Type Strains, Phase IV (KMG-IV): sequencing the most valuable type-strain genomes for metagenomic binning, comparative biology and taxonomic classification.</title>
        <authorList>
            <person name="Goeker M."/>
        </authorList>
    </citation>
    <scope>NUCLEOTIDE SEQUENCE [LARGE SCALE GENOMIC DNA]</scope>
    <source>
        <strain evidence="2 3">DSM 4737</strain>
    </source>
</reference>
<dbReference type="EMBL" id="JACHOR010000003">
    <property type="protein sequence ID" value="MBB5746582.1"/>
    <property type="molecule type" value="Genomic_DNA"/>
</dbReference>
<keyword evidence="3" id="KW-1185">Reference proteome</keyword>
<comment type="caution">
    <text evidence="2">The sequence shown here is derived from an EMBL/GenBank/DDBJ whole genome shotgun (WGS) entry which is preliminary data.</text>
</comment>
<proteinExistence type="predicted"/>
<evidence type="ECO:0000313" key="2">
    <source>
        <dbReference type="EMBL" id="MBB5746582.1"/>
    </source>
</evidence>
<evidence type="ECO:0000256" key="1">
    <source>
        <dbReference type="SAM" id="MobiDB-lite"/>
    </source>
</evidence>
<feature type="compositionally biased region" description="Basic and acidic residues" evidence="1">
    <location>
        <begin position="72"/>
        <end position="81"/>
    </location>
</feature>
<gene>
    <name evidence="2" type="ORF">GGR13_002186</name>
</gene>
<name>A0A7W9CJX9_9CAUL</name>
<protein>
    <submittedName>
        <fullName evidence="2">Uncharacterized protein</fullName>
    </submittedName>
</protein>
<sequence length="90" mass="9873">MTREDLDLALDRMMNNAPDQQPGVIMVEANHWCADLSAVRATCASLTDGMRYRNIKILVSSAFTTEVLSRADAGERGEPYRDLTAGPETA</sequence>
<dbReference type="AlphaFoldDB" id="A0A7W9CJX9"/>
<accession>A0A7W9CJX9</accession>
<dbReference type="RefSeq" id="WP_183213533.1">
    <property type="nucleotide sequence ID" value="NZ_JACHOR010000003.1"/>
</dbReference>
<organism evidence="2 3">
    <name type="scientific">Brevundimonas variabilis</name>
    <dbReference type="NCBI Taxonomy" id="74312"/>
    <lineage>
        <taxon>Bacteria</taxon>
        <taxon>Pseudomonadati</taxon>
        <taxon>Pseudomonadota</taxon>
        <taxon>Alphaproteobacteria</taxon>
        <taxon>Caulobacterales</taxon>
        <taxon>Caulobacteraceae</taxon>
        <taxon>Brevundimonas</taxon>
    </lineage>
</organism>